<dbReference type="SUPFAM" id="SSF55681">
    <property type="entry name" value="Class II aaRS and biotin synthetases"/>
    <property type="match status" value="1"/>
</dbReference>
<gene>
    <name evidence="3" type="ORF">LCGC14_1460580</name>
</gene>
<reference evidence="3" key="1">
    <citation type="journal article" date="2015" name="Nature">
        <title>Complex archaea that bridge the gap between prokaryotes and eukaryotes.</title>
        <authorList>
            <person name="Spang A."/>
            <person name="Saw J.H."/>
            <person name="Jorgensen S.L."/>
            <person name="Zaremba-Niedzwiedzka K."/>
            <person name="Martijn J."/>
            <person name="Lind A.E."/>
            <person name="van Eijk R."/>
            <person name="Schleper C."/>
            <person name="Guy L."/>
            <person name="Ettema T.J."/>
        </authorList>
    </citation>
    <scope>NUCLEOTIDE SEQUENCE</scope>
</reference>
<evidence type="ECO:0008006" key="4">
    <source>
        <dbReference type="Google" id="ProtNLM"/>
    </source>
</evidence>
<evidence type="ECO:0000259" key="2">
    <source>
        <dbReference type="Pfam" id="PF16917"/>
    </source>
</evidence>
<dbReference type="Pfam" id="PF16917">
    <property type="entry name" value="BPL_LplA_LipB_2"/>
    <property type="match status" value="1"/>
</dbReference>
<protein>
    <recommendedName>
        <fullName evidence="4">BPL/LPL catalytic domain-containing protein</fullName>
    </recommendedName>
</protein>
<dbReference type="InterPro" id="IPR045864">
    <property type="entry name" value="aa-tRNA-synth_II/BPL/LPL"/>
</dbReference>
<sequence length="233" mass="24605">MTDAPVLPPLLKGLQSDSPFAQACAEAHRGCDAGLVLYDLGPSILEAAIVFAPEVPLSTAIAMLPLCAVGFQSALGALAPPEVGLHLAWNGDLRLNGAVCGHMRVAASDPDPDQIPDWLVVGFSINILPQSDTPGDTPDDTTLYGEGCSDVNPATLLEAWARHTLVMLHRWSEEGSGPIHKYWSGLAWGMGKNVTQADTTGVFIGVDENFGLLLKTDDTTKLIPLTDLLEPAS</sequence>
<dbReference type="AlphaFoldDB" id="A0A0F9K189"/>
<dbReference type="InterPro" id="IPR028044">
    <property type="entry name" value="DUF4444"/>
</dbReference>
<dbReference type="Gene3D" id="2.30.30.100">
    <property type="match status" value="1"/>
</dbReference>
<dbReference type="Gene3D" id="3.30.930.10">
    <property type="entry name" value="Bira Bifunctional Protein, Domain 2"/>
    <property type="match status" value="1"/>
</dbReference>
<evidence type="ECO:0000259" key="1">
    <source>
        <dbReference type="Pfam" id="PF14563"/>
    </source>
</evidence>
<feature type="domain" description="DUF4444" evidence="1">
    <location>
        <begin position="190"/>
        <end position="230"/>
    </location>
</feature>
<organism evidence="3">
    <name type="scientific">marine sediment metagenome</name>
    <dbReference type="NCBI Taxonomy" id="412755"/>
    <lineage>
        <taxon>unclassified sequences</taxon>
        <taxon>metagenomes</taxon>
        <taxon>ecological metagenomes</taxon>
    </lineage>
</organism>
<evidence type="ECO:0000313" key="3">
    <source>
        <dbReference type="EMBL" id="KKM68466.1"/>
    </source>
</evidence>
<dbReference type="Pfam" id="PF14563">
    <property type="entry name" value="DUF4444"/>
    <property type="match status" value="1"/>
</dbReference>
<dbReference type="InterPro" id="IPR004143">
    <property type="entry name" value="BPL_LPL_catalytic"/>
</dbReference>
<accession>A0A0F9K189</accession>
<comment type="caution">
    <text evidence="3">The sequence shown here is derived from an EMBL/GenBank/DDBJ whole genome shotgun (WGS) entry which is preliminary data.</text>
</comment>
<name>A0A0F9K189_9ZZZZ</name>
<feature type="domain" description="BPL/LPL catalytic" evidence="2">
    <location>
        <begin position="7"/>
        <end position="184"/>
    </location>
</feature>
<proteinExistence type="predicted"/>
<dbReference type="EMBL" id="LAZR01010162">
    <property type="protein sequence ID" value="KKM68466.1"/>
    <property type="molecule type" value="Genomic_DNA"/>
</dbReference>